<protein>
    <submittedName>
        <fullName evidence="1">Uncharacterized protein</fullName>
    </submittedName>
</protein>
<accession>A0A267E2V5</accession>
<organism evidence="1 2">
    <name type="scientific">Macrostomum lignano</name>
    <dbReference type="NCBI Taxonomy" id="282301"/>
    <lineage>
        <taxon>Eukaryota</taxon>
        <taxon>Metazoa</taxon>
        <taxon>Spiralia</taxon>
        <taxon>Lophotrochozoa</taxon>
        <taxon>Platyhelminthes</taxon>
        <taxon>Rhabditophora</taxon>
        <taxon>Macrostomorpha</taxon>
        <taxon>Macrostomida</taxon>
        <taxon>Macrostomidae</taxon>
        <taxon>Macrostomum</taxon>
    </lineage>
</organism>
<evidence type="ECO:0000313" key="1">
    <source>
        <dbReference type="EMBL" id="PAA55893.1"/>
    </source>
</evidence>
<gene>
    <name evidence="1" type="ORF">BOX15_Mlig007597g1</name>
</gene>
<comment type="caution">
    <text evidence="1">The sequence shown here is derived from an EMBL/GenBank/DDBJ whole genome shotgun (WGS) entry which is preliminary data.</text>
</comment>
<keyword evidence="2" id="KW-1185">Reference proteome</keyword>
<name>A0A267E2V5_9PLAT</name>
<proteinExistence type="predicted"/>
<sequence length="209" mass="21743">MHSISKLMEAAVKTVCLGRTFACASSIASSRSQRCGFNSAAEDSAVHNSNNNNSSSGGSSDHLGADPSLVSQSLAAARRVLSGAYSRQTLLNSSSGSPDFSVHEFQLAASCCIYGNQRWRNFTIVCTGGQCGVELLTKEFQPPGSGQMVSLTAGKSVSIPAGQPYYLCGHGGLATRSRLLLVSVPALQDCELQDVDGSYPAPPAVPPVN</sequence>
<dbReference type="EMBL" id="NIVC01002691">
    <property type="protein sequence ID" value="PAA55893.1"/>
    <property type="molecule type" value="Genomic_DNA"/>
</dbReference>
<reference evidence="1 2" key="1">
    <citation type="submission" date="2017-06" db="EMBL/GenBank/DDBJ databases">
        <title>A platform for efficient transgenesis in Macrostomum lignano, a flatworm model organism for stem cell research.</title>
        <authorList>
            <person name="Berezikov E."/>
        </authorList>
    </citation>
    <scope>NUCLEOTIDE SEQUENCE [LARGE SCALE GENOMIC DNA]</scope>
    <source>
        <strain evidence="1">DV1</strain>
        <tissue evidence="1">Whole organism</tissue>
    </source>
</reference>
<dbReference type="AlphaFoldDB" id="A0A267E2V5"/>
<dbReference type="Proteomes" id="UP000215902">
    <property type="component" value="Unassembled WGS sequence"/>
</dbReference>
<evidence type="ECO:0000313" key="2">
    <source>
        <dbReference type="Proteomes" id="UP000215902"/>
    </source>
</evidence>